<dbReference type="InterPro" id="IPR014284">
    <property type="entry name" value="RNA_pol_sigma-70_dom"/>
</dbReference>
<dbReference type="Gene3D" id="1.10.1740.10">
    <property type="match status" value="1"/>
</dbReference>
<keyword evidence="7" id="KW-0812">Transmembrane</keyword>
<accession>A0ABW2GTT7</accession>
<dbReference type="SUPFAM" id="SSF88659">
    <property type="entry name" value="Sigma3 and sigma4 domains of RNA polymerase sigma factors"/>
    <property type="match status" value="1"/>
</dbReference>
<evidence type="ECO:0000256" key="4">
    <source>
        <dbReference type="ARBA" id="ARBA00023125"/>
    </source>
</evidence>
<comment type="caution">
    <text evidence="11">The sequence shown here is derived from an EMBL/GenBank/DDBJ whole genome shotgun (WGS) entry which is preliminary data.</text>
</comment>
<dbReference type="NCBIfam" id="TIGR02983">
    <property type="entry name" value="SigE-fam_strep"/>
    <property type="match status" value="1"/>
</dbReference>
<dbReference type="InterPro" id="IPR000838">
    <property type="entry name" value="RNA_pol_sigma70_ECF_CS"/>
</dbReference>
<feature type="transmembrane region" description="Helical" evidence="7">
    <location>
        <begin position="184"/>
        <end position="206"/>
    </location>
</feature>
<keyword evidence="7" id="KW-0472">Membrane</keyword>
<keyword evidence="5 6" id="KW-0804">Transcription</keyword>
<evidence type="ECO:0000259" key="9">
    <source>
        <dbReference type="Pfam" id="PF08281"/>
    </source>
</evidence>
<evidence type="ECO:0000259" key="8">
    <source>
        <dbReference type="Pfam" id="PF04542"/>
    </source>
</evidence>
<dbReference type="SUPFAM" id="SSF88946">
    <property type="entry name" value="Sigma2 domain of RNA polymerase sigma factors"/>
    <property type="match status" value="1"/>
</dbReference>
<comment type="similarity">
    <text evidence="1 6">Belongs to the sigma-70 factor family. ECF subfamily.</text>
</comment>
<proteinExistence type="inferred from homology"/>
<keyword evidence="7" id="KW-1133">Transmembrane helix</keyword>
<dbReference type="InterPro" id="IPR039425">
    <property type="entry name" value="RNA_pol_sigma-70-like"/>
</dbReference>
<dbReference type="InterPro" id="IPR013324">
    <property type="entry name" value="RNA_pol_sigma_r3/r4-like"/>
</dbReference>
<keyword evidence="2 6" id="KW-0805">Transcription regulation</keyword>
<dbReference type="NCBIfam" id="TIGR02937">
    <property type="entry name" value="sigma70-ECF"/>
    <property type="match status" value="1"/>
</dbReference>
<evidence type="ECO:0000256" key="7">
    <source>
        <dbReference type="SAM" id="Phobius"/>
    </source>
</evidence>
<dbReference type="RefSeq" id="WP_376806604.1">
    <property type="nucleotide sequence ID" value="NZ_JBHTAC010000011.1"/>
</dbReference>
<dbReference type="PANTHER" id="PTHR43133">
    <property type="entry name" value="RNA POLYMERASE ECF-TYPE SIGMA FACTO"/>
    <property type="match status" value="1"/>
</dbReference>
<evidence type="ECO:0000313" key="11">
    <source>
        <dbReference type="EMBL" id="MFC7243406.1"/>
    </source>
</evidence>
<dbReference type="InterPro" id="IPR027381">
    <property type="entry name" value="LytR/CpsA/Psr_C"/>
</dbReference>
<dbReference type="EMBL" id="JBHTAC010000011">
    <property type="protein sequence ID" value="MFC7243406.1"/>
    <property type="molecule type" value="Genomic_DNA"/>
</dbReference>
<dbReference type="InterPro" id="IPR013325">
    <property type="entry name" value="RNA_pol_sigma_r2"/>
</dbReference>
<dbReference type="InterPro" id="IPR007627">
    <property type="entry name" value="RNA_pol_sigma70_r2"/>
</dbReference>
<dbReference type="InterPro" id="IPR014325">
    <property type="entry name" value="RNA_pol_sigma-E_actinobac"/>
</dbReference>
<evidence type="ECO:0000256" key="5">
    <source>
        <dbReference type="ARBA" id="ARBA00023163"/>
    </source>
</evidence>
<feature type="domain" description="RNA polymerase sigma-70 region 2" evidence="8">
    <location>
        <begin position="26"/>
        <end position="81"/>
    </location>
</feature>
<organism evidence="11 12">
    <name type="scientific">Catellatospora aurea</name>
    <dbReference type="NCBI Taxonomy" id="1337874"/>
    <lineage>
        <taxon>Bacteria</taxon>
        <taxon>Bacillati</taxon>
        <taxon>Actinomycetota</taxon>
        <taxon>Actinomycetes</taxon>
        <taxon>Micromonosporales</taxon>
        <taxon>Micromonosporaceae</taxon>
        <taxon>Catellatospora</taxon>
    </lineage>
</organism>
<evidence type="ECO:0000256" key="1">
    <source>
        <dbReference type="ARBA" id="ARBA00010641"/>
    </source>
</evidence>
<gene>
    <name evidence="11" type="ORF">ACFQO7_13050</name>
</gene>
<dbReference type="CDD" id="cd06171">
    <property type="entry name" value="Sigma70_r4"/>
    <property type="match status" value="1"/>
</dbReference>
<keyword evidence="3 6" id="KW-0731">Sigma factor</keyword>
<dbReference type="Proteomes" id="UP001596392">
    <property type="component" value="Unassembled WGS sequence"/>
</dbReference>
<name>A0ABW2GTT7_9ACTN</name>
<protein>
    <recommendedName>
        <fullName evidence="6">RNA polymerase sigma factor</fullName>
    </recommendedName>
</protein>
<evidence type="ECO:0000256" key="2">
    <source>
        <dbReference type="ARBA" id="ARBA00023015"/>
    </source>
</evidence>
<evidence type="ECO:0000256" key="3">
    <source>
        <dbReference type="ARBA" id="ARBA00023082"/>
    </source>
</evidence>
<sequence length="363" mass="39607">MTTTASTRAADFEGFYQAHFTGTVLLVYSFTADMQAAQDVAQEAFARAWQRWHQVSDYHDPLAWIRRVSINLTNSRWRRLRTARSYLERQREEHAAEVSPDHVAVVAALRRLPKNQRSALVLHYLADLSVEDVAQHLDAPVGTVKSWLHRGRSALAGTLMLETPEVTAPPAQEIRDRGQARRRVQLAAVTAGAAVVVAFVLAVLTVTAPSATPVVPALGTSPSAALPPGCLPGQIPVDLTLPVSESQVLVNVFNGTKTADLAVNVAADLRNRKITIGTVGDETEYRDLVAVLRYGPESLGEAQLLRAYLVVEPVKLEFDPQRTTADIDLVVGGQFKQFGSPTEMRQKIAQLGQPTLPPGTCKR</sequence>
<keyword evidence="12" id="KW-1185">Reference proteome</keyword>
<dbReference type="Pfam" id="PF13399">
    <property type="entry name" value="LytR_C"/>
    <property type="match status" value="1"/>
</dbReference>
<reference evidence="12" key="1">
    <citation type="journal article" date="2019" name="Int. J. Syst. Evol. Microbiol.">
        <title>The Global Catalogue of Microorganisms (GCM) 10K type strain sequencing project: providing services to taxonomists for standard genome sequencing and annotation.</title>
        <authorList>
            <consortium name="The Broad Institute Genomics Platform"/>
            <consortium name="The Broad Institute Genome Sequencing Center for Infectious Disease"/>
            <person name="Wu L."/>
            <person name="Ma J."/>
        </authorList>
    </citation>
    <scope>NUCLEOTIDE SEQUENCE [LARGE SCALE GENOMIC DNA]</scope>
    <source>
        <strain evidence="12">CGMCC 1.9106</strain>
    </source>
</reference>
<dbReference type="Gene3D" id="1.10.10.10">
    <property type="entry name" value="Winged helix-like DNA-binding domain superfamily/Winged helix DNA-binding domain"/>
    <property type="match status" value="1"/>
</dbReference>
<dbReference type="Pfam" id="PF04542">
    <property type="entry name" value="Sigma70_r2"/>
    <property type="match status" value="1"/>
</dbReference>
<dbReference type="InterPro" id="IPR013249">
    <property type="entry name" value="RNA_pol_sigma70_r4_t2"/>
</dbReference>
<keyword evidence="4 6" id="KW-0238">DNA-binding</keyword>
<dbReference type="Gene3D" id="3.30.70.2390">
    <property type="match status" value="1"/>
</dbReference>
<dbReference type="Pfam" id="PF08281">
    <property type="entry name" value="Sigma70_r4_2"/>
    <property type="match status" value="1"/>
</dbReference>
<dbReference type="PROSITE" id="PS01063">
    <property type="entry name" value="SIGMA70_ECF"/>
    <property type="match status" value="1"/>
</dbReference>
<dbReference type="InterPro" id="IPR036388">
    <property type="entry name" value="WH-like_DNA-bd_sf"/>
</dbReference>
<feature type="domain" description="LytR/CpsA/Psr regulator C-terminal" evidence="10">
    <location>
        <begin position="247"/>
        <end position="335"/>
    </location>
</feature>
<evidence type="ECO:0000259" key="10">
    <source>
        <dbReference type="Pfam" id="PF13399"/>
    </source>
</evidence>
<evidence type="ECO:0000256" key="6">
    <source>
        <dbReference type="RuleBase" id="RU000716"/>
    </source>
</evidence>
<evidence type="ECO:0000313" key="12">
    <source>
        <dbReference type="Proteomes" id="UP001596392"/>
    </source>
</evidence>
<dbReference type="PANTHER" id="PTHR43133:SF50">
    <property type="entry name" value="ECF RNA POLYMERASE SIGMA FACTOR SIGM"/>
    <property type="match status" value="1"/>
</dbReference>
<feature type="domain" description="RNA polymerase sigma factor 70 region 4 type 2" evidence="9">
    <location>
        <begin position="104"/>
        <end position="155"/>
    </location>
</feature>